<feature type="transmembrane region" description="Helical" evidence="8">
    <location>
        <begin position="37"/>
        <end position="54"/>
    </location>
</feature>
<feature type="transmembrane region" description="Helical" evidence="8">
    <location>
        <begin position="232"/>
        <end position="247"/>
    </location>
</feature>
<keyword evidence="7 8" id="KW-0472">Membrane</keyword>
<evidence type="ECO:0000256" key="5">
    <source>
        <dbReference type="ARBA" id="ARBA00022692"/>
    </source>
</evidence>
<dbReference type="AlphaFoldDB" id="A0A6M0P2V8"/>
<dbReference type="PANTHER" id="PTHR34979">
    <property type="entry name" value="INNER MEMBRANE PROTEIN YGAZ"/>
    <property type="match status" value="1"/>
</dbReference>
<feature type="transmembrane region" description="Helical" evidence="8">
    <location>
        <begin position="155"/>
        <end position="174"/>
    </location>
</feature>
<evidence type="ECO:0000256" key="1">
    <source>
        <dbReference type="ARBA" id="ARBA00004651"/>
    </source>
</evidence>
<feature type="transmembrane region" description="Helical" evidence="8">
    <location>
        <begin position="209"/>
        <end position="226"/>
    </location>
</feature>
<comment type="subcellular location">
    <subcellularLocation>
        <location evidence="1">Cell membrane</location>
        <topology evidence="1">Multi-pass membrane protein</topology>
    </subcellularLocation>
</comment>
<dbReference type="OrthoDB" id="3177005at2"/>
<dbReference type="EMBL" id="JAAIWK010000002">
    <property type="protein sequence ID" value="NEY18773.1"/>
    <property type="molecule type" value="Genomic_DNA"/>
</dbReference>
<keyword evidence="10" id="KW-1185">Reference proteome</keyword>
<evidence type="ECO:0000256" key="2">
    <source>
        <dbReference type="ARBA" id="ARBA00010735"/>
    </source>
</evidence>
<proteinExistence type="inferred from homology"/>
<reference evidence="9 10" key="1">
    <citation type="submission" date="2020-02" db="EMBL/GenBank/DDBJ databases">
        <authorList>
            <person name="Feng H."/>
        </authorList>
    </citation>
    <scope>NUCLEOTIDE SEQUENCE [LARGE SCALE GENOMIC DNA]</scope>
    <source>
        <strain evidence="9 10">Gsoil 114</strain>
    </source>
</reference>
<sequence>MLNEKGGITVISDEVLIDAKESDPTFSQGVKDCVPTLIGYISIGIAFGIVGVTAKLSVMEIALLSIFVYAGASQFIICALLAANSPIFAIILTTFIVNLRNFLLSVTLAPHFTKYSLVKNISIGALVTDESFGVAMNKIIKGEQINDRWMNGLNITAYISWVLSSIVGAIFGKWISNPQVFGLDFALTAMFAALLVLQLQSIQSAKLKLYLSLIVYMIIAMIILSVFIPSNLAVIIATIVVATIGVVKDK</sequence>
<dbReference type="GO" id="GO:0005886">
    <property type="term" value="C:plasma membrane"/>
    <property type="evidence" value="ECO:0007669"/>
    <property type="project" value="UniProtKB-SubCell"/>
</dbReference>
<comment type="caution">
    <text evidence="9">The sequence shown here is derived from an EMBL/GenBank/DDBJ whole genome shotgun (WGS) entry which is preliminary data.</text>
</comment>
<keyword evidence="5 8" id="KW-0812">Transmembrane</keyword>
<accession>A0A6M0P2V8</accession>
<evidence type="ECO:0000256" key="8">
    <source>
        <dbReference type="SAM" id="Phobius"/>
    </source>
</evidence>
<keyword evidence="6 8" id="KW-1133">Transmembrane helix</keyword>
<protein>
    <submittedName>
        <fullName evidence="9">AzlC family ABC transporter permease</fullName>
    </submittedName>
</protein>
<keyword evidence="4" id="KW-1003">Cell membrane</keyword>
<reference evidence="9 10" key="2">
    <citation type="submission" date="2020-03" db="EMBL/GenBank/DDBJ databases">
        <title>Bacillus aquiflavi sp. nov., isolated from yellow water of strong flavor Chinese baijiu in Yibin region of China.</title>
        <authorList>
            <person name="Xie J."/>
        </authorList>
    </citation>
    <scope>NUCLEOTIDE SEQUENCE [LARGE SCALE GENOMIC DNA]</scope>
    <source>
        <strain evidence="9 10">Gsoil 114</strain>
    </source>
</reference>
<evidence type="ECO:0000256" key="6">
    <source>
        <dbReference type="ARBA" id="ARBA00022989"/>
    </source>
</evidence>
<name>A0A6M0P2V8_9BACI</name>
<comment type="similarity">
    <text evidence="2">Belongs to the AzlC family.</text>
</comment>
<dbReference type="Pfam" id="PF03591">
    <property type="entry name" value="AzlC"/>
    <property type="match status" value="1"/>
</dbReference>
<dbReference type="InterPro" id="IPR011606">
    <property type="entry name" value="Brnchd-chn_aa_trnsp_permease"/>
</dbReference>
<evidence type="ECO:0000256" key="4">
    <source>
        <dbReference type="ARBA" id="ARBA00022475"/>
    </source>
</evidence>
<evidence type="ECO:0000256" key="7">
    <source>
        <dbReference type="ARBA" id="ARBA00023136"/>
    </source>
</evidence>
<dbReference type="GO" id="GO:1903785">
    <property type="term" value="P:L-valine transmembrane transport"/>
    <property type="evidence" value="ECO:0007669"/>
    <property type="project" value="TreeGrafter"/>
</dbReference>
<organism evidence="9 10">
    <name type="scientific">Heyndrickxia ginsengihumi</name>
    <dbReference type="NCBI Taxonomy" id="363870"/>
    <lineage>
        <taxon>Bacteria</taxon>
        <taxon>Bacillati</taxon>
        <taxon>Bacillota</taxon>
        <taxon>Bacilli</taxon>
        <taxon>Bacillales</taxon>
        <taxon>Bacillaceae</taxon>
        <taxon>Heyndrickxia</taxon>
    </lineage>
</organism>
<gene>
    <name evidence="9" type="ORF">G4D61_02175</name>
</gene>
<feature type="transmembrane region" description="Helical" evidence="8">
    <location>
        <begin position="88"/>
        <end position="109"/>
    </location>
</feature>
<feature type="transmembrane region" description="Helical" evidence="8">
    <location>
        <begin position="180"/>
        <end position="197"/>
    </location>
</feature>
<dbReference type="Proteomes" id="UP000476934">
    <property type="component" value="Unassembled WGS sequence"/>
</dbReference>
<feature type="transmembrane region" description="Helical" evidence="8">
    <location>
        <begin position="61"/>
        <end position="82"/>
    </location>
</feature>
<dbReference type="PANTHER" id="PTHR34979:SF1">
    <property type="entry name" value="INNER MEMBRANE PROTEIN YGAZ"/>
    <property type="match status" value="1"/>
</dbReference>
<evidence type="ECO:0000313" key="10">
    <source>
        <dbReference type="Proteomes" id="UP000476934"/>
    </source>
</evidence>
<evidence type="ECO:0000256" key="3">
    <source>
        <dbReference type="ARBA" id="ARBA00022448"/>
    </source>
</evidence>
<evidence type="ECO:0000313" key="9">
    <source>
        <dbReference type="EMBL" id="NEY18773.1"/>
    </source>
</evidence>
<keyword evidence="3" id="KW-0813">Transport</keyword>